<sequence length="276" mass="32060">MGLFDFLKSSKNKEESVVKTNTRTRIDPSNSMPTVKPDKEIFSMPTIEPDKELFECYDEVFNIMITDISGITKKEAKEIHDIIKKCDGGFLNMSGYYSVVWDKYFKGRYWQWDEYDEWNAIFTKLGRFPGRFPKKEVSVPATSTDVLSTLLVSDLKTLCIDNQLSIPPKSKKSDLIELLKSAPNISSMPLVSSKIDELNSRFEHSLYELFMRTISFRGHDLHKVRRTKRLGVKKYEIMHAFEEDKEFVEMALKIKPNALHPVFPSDMSMRKMVLPF</sequence>
<accession>A0AAX1PCV6</accession>
<name>A0AAX1PCV6_AERSA</name>
<organism evidence="1 2">
    <name type="scientific">Aeromonas salmonicida</name>
    <dbReference type="NCBI Taxonomy" id="645"/>
    <lineage>
        <taxon>Bacteria</taxon>
        <taxon>Pseudomonadati</taxon>
        <taxon>Pseudomonadota</taxon>
        <taxon>Gammaproteobacteria</taxon>
        <taxon>Aeromonadales</taxon>
        <taxon>Aeromonadaceae</taxon>
        <taxon>Aeromonas</taxon>
    </lineage>
</organism>
<evidence type="ECO:0000313" key="1">
    <source>
        <dbReference type="EMBL" id="RAI97810.1"/>
    </source>
</evidence>
<protein>
    <recommendedName>
        <fullName evidence="3">SAP domain-containing protein</fullName>
    </recommendedName>
</protein>
<reference evidence="1 2" key="1">
    <citation type="submission" date="2018-06" db="EMBL/GenBank/DDBJ databases">
        <title>Freshwater and sediment microbial communities from various areas in North America, analyzing microbe dynamics in response to fracking.</title>
        <authorList>
            <person name="Lamendella R."/>
        </authorList>
    </citation>
    <scope>NUCLEOTIDE SEQUENCE [LARGE SCALE GENOMIC DNA]</scope>
    <source>
        <strain evidence="1 2">17</strain>
    </source>
</reference>
<dbReference type="Proteomes" id="UP000249422">
    <property type="component" value="Unassembled WGS sequence"/>
</dbReference>
<dbReference type="RefSeq" id="WP_146612936.1">
    <property type="nucleotide sequence ID" value="NZ_CAWNWF010000033.1"/>
</dbReference>
<gene>
    <name evidence="1" type="ORF">DEU50_1338</name>
</gene>
<dbReference type="AlphaFoldDB" id="A0AAX1PCV6"/>
<dbReference type="EMBL" id="QLLM01000033">
    <property type="protein sequence ID" value="RAI97810.1"/>
    <property type="molecule type" value="Genomic_DNA"/>
</dbReference>
<evidence type="ECO:0008006" key="3">
    <source>
        <dbReference type="Google" id="ProtNLM"/>
    </source>
</evidence>
<comment type="caution">
    <text evidence="1">The sequence shown here is derived from an EMBL/GenBank/DDBJ whole genome shotgun (WGS) entry which is preliminary data.</text>
</comment>
<evidence type="ECO:0000313" key="2">
    <source>
        <dbReference type="Proteomes" id="UP000249422"/>
    </source>
</evidence>
<proteinExistence type="predicted"/>